<dbReference type="AlphaFoldDB" id="A0A9D3VS23"/>
<accession>A0A9D3VS23</accession>
<keyword evidence="2" id="KW-1185">Reference proteome</keyword>
<protein>
    <submittedName>
        <fullName evidence="1">Uncharacterized protein</fullName>
    </submittedName>
</protein>
<gene>
    <name evidence="1" type="ORF">J1N35_018895</name>
</gene>
<sequence>MGFRGAFLGRPLAEYFVFVMGKANANDKVMAKVLAETERVVSAPMFKRGKMLLVRDFPPGCGRVNASNFGLCRQITVDQSSHGKW</sequence>
<dbReference type="Proteomes" id="UP000828251">
    <property type="component" value="Unassembled WGS sequence"/>
</dbReference>
<evidence type="ECO:0000313" key="1">
    <source>
        <dbReference type="EMBL" id="KAH1091638.1"/>
    </source>
</evidence>
<dbReference type="EMBL" id="JAIQCV010000006">
    <property type="protein sequence ID" value="KAH1091638.1"/>
    <property type="molecule type" value="Genomic_DNA"/>
</dbReference>
<reference evidence="1 2" key="1">
    <citation type="journal article" date="2021" name="Plant Biotechnol. J.">
        <title>Multi-omics assisted identification of the key and species-specific regulatory components of drought-tolerant mechanisms in Gossypium stocksii.</title>
        <authorList>
            <person name="Yu D."/>
            <person name="Ke L."/>
            <person name="Zhang D."/>
            <person name="Wu Y."/>
            <person name="Sun Y."/>
            <person name="Mei J."/>
            <person name="Sun J."/>
            <person name="Sun Y."/>
        </authorList>
    </citation>
    <scope>NUCLEOTIDE SEQUENCE [LARGE SCALE GENOMIC DNA]</scope>
    <source>
        <strain evidence="2">cv. E1</strain>
        <tissue evidence="1">Leaf</tissue>
    </source>
</reference>
<organism evidence="1 2">
    <name type="scientific">Gossypium stocksii</name>
    <dbReference type="NCBI Taxonomy" id="47602"/>
    <lineage>
        <taxon>Eukaryota</taxon>
        <taxon>Viridiplantae</taxon>
        <taxon>Streptophyta</taxon>
        <taxon>Embryophyta</taxon>
        <taxon>Tracheophyta</taxon>
        <taxon>Spermatophyta</taxon>
        <taxon>Magnoliopsida</taxon>
        <taxon>eudicotyledons</taxon>
        <taxon>Gunneridae</taxon>
        <taxon>Pentapetalae</taxon>
        <taxon>rosids</taxon>
        <taxon>malvids</taxon>
        <taxon>Malvales</taxon>
        <taxon>Malvaceae</taxon>
        <taxon>Malvoideae</taxon>
        <taxon>Gossypium</taxon>
    </lineage>
</organism>
<evidence type="ECO:0000313" key="2">
    <source>
        <dbReference type="Proteomes" id="UP000828251"/>
    </source>
</evidence>
<comment type="caution">
    <text evidence="1">The sequence shown here is derived from an EMBL/GenBank/DDBJ whole genome shotgun (WGS) entry which is preliminary data.</text>
</comment>
<name>A0A9D3VS23_9ROSI</name>
<proteinExistence type="predicted"/>